<comment type="similarity">
    <text evidence="7">Belongs to the TonB-dependent receptor family.</text>
</comment>
<dbReference type="Pfam" id="PF07715">
    <property type="entry name" value="Plug"/>
    <property type="match status" value="1"/>
</dbReference>
<accession>A0A8J8FHV2</accession>
<dbReference type="InterPro" id="IPR023996">
    <property type="entry name" value="TonB-dep_OMP_SusC/RagA"/>
</dbReference>
<dbReference type="InterPro" id="IPR008969">
    <property type="entry name" value="CarboxyPept-like_regulatory"/>
</dbReference>
<keyword evidence="4 7" id="KW-0812">Transmembrane</keyword>
<dbReference type="RefSeq" id="WP_171608092.1">
    <property type="nucleotide sequence ID" value="NZ_WHPF01000007.1"/>
</dbReference>
<keyword evidence="11" id="KW-1185">Reference proteome</keyword>
<dbReference type="EMBL" id="WHPF01000007">
    <property type="protein sequence ID" value="NNV56161.1"/>
    <property type="molecule type" value="Genomic_DNA"/>
</dbReference>
<comment type="subcellular location">
    <subcellularLocation>
        <location evidence="1 7">Cell outer membrane</location>
        <topology evidence="1 7">Multi-pass membrane protein</topology>
    </subcellularLocation>
</comment>
<evidence type="ECO:0000259" key="8">
    <source>
        <dbReference type="Pfam" id="PF07660"/>
    </source>
</evidence>
<dbReference type="AlphaFoldDB" id="A0A8J8FHV2"/>
<evidence type="ECO:0000259" key="9">
    <source>
        <dbReference type="Pfam" id="PF07715"/>
    </source>
</evidence>
<evidence type="ECO:0000256" key="7">
    <source>
        <dbReference type="PROSITE-ProRule" id="PRU01360"/>
    </source>
</evidence>
<dbReference type="InterPro" id="IPR011662">
    <property type="entry name" value="Secretin/TonB_short_N"/>
</dbReference>
<keyword evidence="2 7" id="KW-0813">Transport</keyword>
<dbReference type="InterPro" id="IPR039426">
    <property type="entry name" value="TonB-dep_rcpt-like"/>
</dbReference>
<dbReference type="SUPFAM" id="SSF49464">
    <property type="entry name" value="Carboxypeptidase regulatory domain-like"/>
    <property type="match status" value="1"/>
</dbReference>
<name>A0A8J8FHV2_9BACT</name>
<protein>
    <submittedName>
        <fullName evidence="10">SusC/RagA family TonB-linked outer membrane protein</fullName>
    </submittedName>
</protein>
<evidence type="ECO:0000313" key="10">
    <source>
        <dbReference type="EMBL" id="NNV56161.1"/>
    </source>
</evidence>
<dbReference type="Pfam" id="PF07660">
    <property type="entry name" value="STN"/>
    <property type="match status" value="1"/>
</dbReference>
<evidence type="ECO:0000256" key="5">
    <source>
        <dbReference type="ARBA" id="ARBA00023136"/>
    </source>
</evidence>
<dbReference type="InterPro" id="IPR012910">
    <property type="entry name" value="Plug_dom"/>
</dbReference>
<evidence type="ECO:0000256" key="1">
    <source>
        <dbReference type="ARBA" id="ARBA00004571"/>
    </source>
</evidence>
<organism evidence="10 11">
    <name type="scientific">Limnovirga soli</name>
    <dbReference type="NCBI Taxonomy" id="2656915"/>
    <lineage>
        <taxon>Bacteria</taxon>
        <taxon>Pseudomonadati</taxon>
        <taxon>Bacteroidota</taxon>
        <taxon>Chitinophagia</taxon>
        <taxon>Chitinophagales</taxon>
        <taxon>Chitinophagaceae</taxon>
        <taxon>Limnovirga</taxon>
    </lineage>
</organism>
<keyword evidence="5 7" id="KW-0472">Membrane</keyword>
<dbReference type="InterPro" id="IPR037066">
    <property type="entry name" value="Plug_dom_sf"/>
</dbReference>
<reference evidence="10" key="1">
    <citation type="submission" date="2019-10" db="EMBL/GenBank/DDBJ databases">
        <title>Draft genome sequence of Panacibacter sp. KCS-6.</title>
        <authorList>
            <person name="Yim K.J."/>
        </authorList>
    </citation>
    <scope>NUCLEOTIDE SEQUENCE</scope>
    <source>
        <strain evidence="10">KCS-6</strain>
    </source>
</reference>
<dbReference type="GO" id="GO:0009279">
    <property type="term" value="C:cell outer membrane"/>
    <property type="evidence" value="ECO:0007669"/>
    <property type="project" value="UniProtKB-SubCell"/>
</dbReference>
<evidence type="ECO:0000256" key="6">
    <source>
        <dbReference type="ARBA" id="ARBA00023237"/>
    </source>
</evidence>
<evidence type="ECO:0000256" key="3">
    <source>
        <dbReference type="ARBA" id="ARBA00022452"/>
    </source>
</evidence>
<dbReference type="Gene3D" id="2.60.40.1120">
    <property type="entry name" value="Carboxypeptidase-like, regulatory domain"/>
    <property type="match status" value="1"/>
</dbReference>
<dbReference type="PROSITE" id="PS52016">
    <property type="entry name" value="TONB_DEPENDENT_REC_3"/>
    <property type="match status" value="1"/>
</dbReference>
<dbReference type="InterPro" id="IPR036942">
    <property type="entry name" value="Beta-barrel_TonB_sf"/>
</dbReference>
<evidence type="ECO:0000256" key="2">
    <source>
        <dbReference type="ARBA" id="ARBA00022448"/>
    </source>
</evidence>
<dbReference type="Proteomes" id="UP000598971">
    <property type="component" value="Unassembled WGS sequence"/>
</dbReference>
<evidence type="ECO:0000256" key="4">
    <source>
        <dbReference type="ARBA" id="ARBA00022692"/>
    </source>
</evidence>
<dbReference type="InterPro" id="IPR023997">
    <property type="entry name" value="TonB-dep_OMP_SusC/RagA_CS"/>
</dbReference>
<dbReference type="FunFam" id="2.170.130.10:FF:000008">
    <property type="entry name" value="SusC/RagA family TonB-linked outer membrane protein"/>
    <property type="match status" value="1"/>
</dbReference>
<proteinExistence type="inferred from homology"/>
<gene>
    <name evidence="10" type="ORF">GD597_11880</name>
</gene>
<feature type="domain" description="TonB-dependent receptor plug" evidence="9">
    <location>
        <begin position="218"/>
        <end position="323"/>
    </location>
</feature>
<comment type="caution">
    <text evidence="10">The sequence shown here is derived from an EMBL/GenBank/DDBJ whole genome shotgun (WGS) entry which is preliminary data.</text>
</comment>
<dbReference type="SUPFAM" id="SSF56935">
    <property type="entry name" value="Porins"/>
    <property type="match status" value="1"/>
</dbReference>
<keyword evidence="3 7" id="KW-1134">Transmembrane beta strand</keyword>
<dbReference type="NCBIfam" id="TIGR04057">
    <property type="entry name" value="SusC_RagA_signa"/>
    <property type="match status" value="1"/>
</dbReference>
<dbReference type="Gene3D" id="2.40.170.20">
    <property type="entry name" value="TonB-dependent receptor, beta-barrel domain"/>
    <property type="match status" value="1"/>
</dbReference>
<keyword evidence="6 7" id="KW-0998">Cell outer membrane</keyword>
<dbReference type="NCBIfam" id="TIGR04056">
    <property type="entry name" value="OMP_RagA_SusC"/>
    <property type="match status" value="1"/>
</dbReference>
<feature type="domain" description="Secretin/TonB short N-terminal" evidence="8">
    <location>
        <begin position="66"/>
        <end position="116"/>
    </location>
</feature>
<evidence type="ECO:0000313" key="11">
    <source>
        <dbReference type="Proteomes" id="UP000598971"/>
    </source>
</evidence>
<dbReference type="Pfam" id="PF13715">
    <property type="entry name" value="CarbopepD_reg_2"/>
    <property type="match status" value="1"/>
</dbReference>
<dbReference type="Gene3D" id="2.170.130.10">
    <property type="entry name" value="TonB-dependent receptor, plug domain"/>
    <property type="match status" value="1"/>
</dbReference>
<sequence>MKSFLTGEKIPFLTKLLLIMKLTVVLVMVFSLHAAADGFGQQKISLKFKKTEIANILASIEKQTSYRFLYNNDLAAMKQKVDLSVQDAELKEVLDAIFVKTELSYELKQNNLVVIKTAEDEVAYKVPDVITGKITGENNAPLPGVSVQVKGSNRGTFTNSEGVFTITAGNDDVLVVSYIGYEQQEVAVAGKTTINVALVLSTKQLDQVIVVGYGSQRKIDVTGSVAQVKGEEISKQSSINPISALQGKVAGVQITNSGAPGASPEIRIRGLGTVYGNPNPLYVVDGVWFDDISFLNPADIENISILKDASSEAIYGIRAANGVVLITTKKGRSGQAVINYNGFVGMQHVTNPVEMANANEFATLINELATANGANPILNPSDYGKGTDWYHQVLRNALITNHQLSLSGGTEKSTYNFSIGYLKQDGIVETNDFTRVTARLQNDFQVFKSLKIGYTVTSSASNSNDINGGIFHQLFAASPVVPVYYADGSYGDPSDYNLGDGANFNPQVTIDVFDQKSKNYRLTGNTYADLKFAQHFTFHTSIGGEFGQSEVRGYVPVYTATLKQRNTTSQLAMSRAETRNWILENTLTYDNKFGDHSIKILAGQSAQRYQAYSFSASAPNVPNTSDGDLYLRLGNTAGRNVSDAGDLSTIASYFARANYAYQNKYLLSASIRGDGSSKFFGDQRWGYFPSIGAGWVISNENFMKNQKLFNSLKLRGSWGKIGNASVPSNISVLRVAQDPYLTAIFGGNIYTGASINSVVPPTTYWERGVGTDIGVEATLMHNRLTIEADYYDKKTEKAIFDVPIPASVGTGSGTIIANQADFQNRGFEFSATWKDNINEGLSYSVSANIGINDNKVLAVTTGSNPIYAGGAAATGGALSTRTVVGQPIGQFFGYQVVGVFQTNEEAAASAQPNAKAGDFKYLDISGSAGKPDGKIDGLDRVPTGNPNPKYSYGINTNWAYKQFDLTLDFQGVAGVDIYNANLGIRYGNENFTKDFYDNRWHGAGTSNTYPSANIGGGTNYLPNSFFVESGSYFRVRNMQLGYTLSPAITQKWNMKKLRVYVNAQNAFNFFTYKGFSPEIGGSPTNAGIDTNVYPLYATYNFGVNVTF</sequence>